<comment type="caution">
    <text evidence="1">The sequence shown here is derived from an EMBL/GenBank/DDBJ whole genome shotgun (WGS) entry which is preliminary data.</text>
</comment>
<name>A0A9D1ZA40_9ACTN</name>
<organism evidence="1 2">
    <name type="scientific">Candidatus Olsenella excrementavium</name>
    <dbReference type="NCBI Taxonomy" id="2838709"/>
    <lineage>
        <taxon>Bacteria</taxon>
        <taxon>Bacillati</taxon>
        <taxon>Actinomycetota</taxon>
        <taxon>Coriobacteriia</taxon>
        <taxon>Coriobacteriales</taxon>
        <taxon>Atopobiaceae</taxon>
        <taxon>Olsenella</taxon>
    </lineage>
</organism>
<sequence length="373" mass="40782">MQLTVDNLSALRALRVFRREGRMLPAERHDLQEPDPSPQQRWTARVIPARRLGLSSAPGTDAPIEVAVPSAEKRLRGAIFSCTVRSTSIPRCSFVSLGDGLSIPCPELLFYELAGTMSQESLALVGYELCGTYVRDPSDPRRGEVVYGAPPVTSVEQIRSYLAAFRDRPQAMLARLALRRVADNAWSPMEAIVALMIRLPVADSGYELGEVVLNVRHSATPELVALGGRGSRVPDIEVVGTHVGFNYDSHLHLDLESIALAAATGSAEAQIAAVRRKHHDDIKRNRELAAMGRVVLSVTSADLFAPGGLDSVMLQAAMTIDELDGGQALANAHAAITPAQREHRQRLIWSLLPWDEGVRFARELAAEQPWYFT</sequence>
<gene>
    <name evidence="1" type="ORF">IAA42_01205</name>
</gene>
<accession>A0A9D1ZA40</accession>
<reference evidence="1" key="1">
    <citation type="journal article" date="2021" name="PeerJ">
        <title>Extensive microbial diversity within the chicken gut microbiome revealed by metagenomics and culture.</title>
        <authorList>
            <person name="Gilroy R."/>
            <person name="Ravi A."/>
            <person name="Getino M."/>
            <person name="Pursley I."/>
            <person name="Horton D.L."/>
            <person name="Alikhan N.F."/>
            <person name="Baker D."/>
            <person name="Gharbi K."/>
            <person name="Hall N."/>
            <person name="Watson M."/>
            <person name="Adriaenssens E.M."/>
            <person name="Foster-Nyarko E."/>
            <person name="Jarju S."/>
            <person name="Secka A."/>
            <person name="Antonio M."/>
            <person name="Oren A."/>
            <person name="Chaudhuri R.R."/>
            <person name="La Ragione R."/>
            <person name="Hildebrand F."/>
            <person name="Pallen M.J."/>
        </authorList>
    </citation>
    <scope>NUCLEOTIDE SEQUENCE</scope>
    <source>
        <strain evidence="1">ChiHjej10B9-743</strain>
    </source>
</reference>
<reference evidence="1" key="2">
    <citation type="submission" date="2021-04" db="EMBL/GenBank/DDBJ databases">
        <authorList>
            <person name="Gilroy R."/>
        </authorList>
    </citation>
    <scope>NUCLEOTIDE SEQUENCE</scope>
    <source>
        <strain evidence="1">ChiHjej10B9-743</strain>
    </source>
</reference>
<dbReference type="AlphaFoldDB" id="A0A9D1ZA40"/>
<dbReference type="Proteomes" id="UP000824133">
    <property type="component" value="Unassembled WGS sequence"/>
</dbReference>
<proteinExistence type="predicted"/>
<evidence type="ECO:0000313" key="1">
    <source>
        <dbReference type="EMBL" id="HIY79044.1"/>
    </source>
</evidence>
<dbReference type="EMBL" id="DXCP01000005">
    <property type="protein sequence ID" value="HIY79044.1"/>
    <property type="molecule type" value="Genomic_DNA"/>
</dbReference>
<evidence type="ECO:0000313" key="2">
    <source>
        <dbReference type="Proteomes" id="UP000824133"/>
    </source>
</evidence>
<protein>
    <submittedName>
        <fullName evidence="1">Uncharacterized protein</fullName>
    </submittedName>
</protein>